<dbReference type="CDD" id="cd00067">
    <property type="entry name" value="GAL4"/>
    <property type="match status" value="1"/>
</dbReference>
<dbReference type="Pfam" id="PF00172">
    <property type="entry name" value="Zn_clus"/>
    <property type="match status" value="1"/>
</dbReference>
<dbReference type="InterPro" id="IPR036864">
    <property type="entry name" value="Zn2-C6_fun-type_DNA-bd_sf"/>
</dbReference>
<dbReference type="Proteomes" id="UP000279259">
    <property type="component" value="Unassembled WGS sequence"/>
</dbReference>
<evidence type="ECO:0000256" key="2">
    <source>
        <dbReference type="ARBA" id="ARBA00022723"/>
    </source>
</evidence>
<dbReference type="InterPro" id="IPR050987">
    <property type="entry name" value="AtrR-like"/>
</dbReference>
<sequence>MASASASEQKPFSGGKARSWVPRACDRCRKRKARCDETVPCKNCTDAGVICTHDAPVLKRGPRPRQQQTHDLESRLRNLEHLISSIPGGGTAGSTSLSSGELDQIRHAAHPTPGSDASPHESWIEAAGPSNLTAAAFGTFGGVGLPGPSGYETFAPAQSNTEQRHSVVGQTSRSTPAGPGQDLMYTDAEGQTKWLGPSSGMPLLDKLKTGVSSPPQPSGMSLAEEWISLSAAIGMDVDRQALPQPGPSSVPPRLSEAGHGPMEDDTLWLKLLEICPQDLVDVLVRAYFTISHLLWPVLHAPTFMEQYASPLHRRNPSFVALVLSVCCLSSRYAQDARLAQPHPGPGGTTTSTALRLLAFARETVSSLASERTDLETVQALFNMSVVQEGTARPSLLWFYLSQALSMAIELGLHRRADAYSSFSAVDIEVRKRTMWALYCQDVKASCTFDLDEPSAVDDVFISAEAGIGVQPPDRPSVMAGFVTALRLHMILERTIRRINQTSETLPDSSSFASLLLPLPRTYRIPDELDLLPRVTEGMPGDWTYTPGTVADPDSVRFFQKTRVFTLQHFIRLLVARHRFSELLERLGQDATASPDQWASAPAASPGAEGQSILQQITQSALGIIGTYCVIDARGRLGFFGAHAIAQLTQAGAGLIGVILHLRSSSTQGNEAIWHLAMQGLPAAIQILRQLGKRRPAGLRSAELLAEFSRACRIPVFTGPEAQTGLPGNDGSPGQPPRLVEVPMLRSLPRRESVSASAQPQPGTTDLQGSEFEEWLSLALSGSRDAWMAVSDAPQTTLFSQQ</sequence>
<dbReference type="GO" id="GO:0006351">
    <property type="term" value="P:DNA-templated transcription"/>
    <property type="evidence" value="ECO:0007669"/>
    <property type="project" value="InterPro"/>
</dbReference>
<feature type="region of interest" description="Disordered" evidence="5">
    <location>
        <begin position="1"/>
        <end position="20"/>
    </location>
</feature>
<feature type="domain" description="Zn(2)-C6 fungal-type" evidence="6">
    <location>
        <begin position="24"/>
        <end position="53"/>
    </location>
</feature>
<gene>
    <name evidence="7" type="ORF">EHS25_002767</name>
</gene>
<dbReference type="GO" id="GO:0005634">
    <property type="term" value="C:nucleus"/>
    <property type="evidence" value="ECO:0007669"/>
    <property type="project" value="UniProtKB-SubCell"/>
</dbReference>
<evidence type="ECO:0000313" key="7">
    <source>
        <dbReference type="EMBL" id="RSH89101.1"/>
    </source>
</evidence>
<feature type="region of interest" description="Disordered" evidence="5">
    <location>
        <begin position="718"/>
        <end position="769"/>
    </location>
</feature>
<feature type="compositionally biased region" description="Polar residues" evidence="5">
    <location>
        <begin position="753"/>
        <end position="767"/>
    </location>
</feature>
<dbReference type="SMART" id="SM00066">
    <property type="entry name" value="GAL4"/>
    <property type="match status" value="1"/>
</dbReference>
<dbReference type="Gene3D" id="4.10.240.10">
    <property type="entry name" value="Zn(2)-C6 fungal-type DNA-binding domain"/>
    <property type="match status" value="1"/>
</dbReference>
<dbReference type="PROSITE" id="PS50048">
    <property type="entry name" value="ZN2_CY6_FUNGAL_2"/>
    <property type="match status" value="1"/>
</dbReference>
<dbReference type="EMBL" id="RSCD01000015">
    <property type="protein sequence ID" value="RSH89101.1"/>
    <property type="molecule type" value="Genomic_DNA"/>
</dbReference>
<evidence type="ECO:0000259" key="6">
    <source>
        <dbReference type="PROSITE" id="PS50048"/>
    </source>
</evidence>
<evidence type="ECO:0000256" key="4">
    <source>
        <dbReference type="ARBA" id="ARBA00023242"/>
    </source>
</evidence>
<keyword evidence="2" id="KW-0479">Metal-binding</keyword>
<name>A0A427YD63_9TREE</name>
<keyword evidence="3" id="KW-0238">DNA-binding</keyword>
<protein>
    <recommendedName>
        <fullName evidence="6">Zn(2)-C6 fungal-type domain-containing protein</fullName>
    </recommendedName>
</protein>
<dbReference type="GO" id="GO:0003677">
    <property type="term" value="F:DNA binding"/>
    <property type="evidence" value="ECO:0007669"/>
    <property type="project" value="UniProtKB-KW"/>
</dbReference>
<dbReference type="PANTHER" id="PTHR46910:SF3">
    <property type="entry name" value="HALOTOLERANCE PROTEIN 9-RELATED"/>
    <property type="match status" value="1"/>
</dbReference>
<evidence type="ECO:0000313" key="8">
    <source>
        <dbReference type="Proteomes" id="UP000279259"/>
    </source>
</evidence>
<comment type="subcellular location">
    <subcellularLocation>
        <location evidence="1">Nucleus</location>
    </subcellularLocation>
</comment>
<dbReference type="InterPro" id="IPR001138">
    <property type="entry name" value="Zn2Cys6_DnaBD"/>
</dbReference>
<dbReference type="PANTHER" id="PTHR46910">
    <property type="entry name" value="TRANSCRIPTION FACTOR PDR1"/>
    <property type="match status" value="1"/>
</dbReference>
<comment type="caution">
    <text evidence="7">The sequence shown here is derived from an EMBL/GenBank/DDBJ whole genome shotgun (WGS) entry which is preliminary data.</text>
</comment>
<keyword evidence="4" id="KW-0539">Nucleus</keyword>
<dbReference type="PROSITE" id="PS00463">
    <property type="entry name" value="ZN2_CY6_FUNGAL_1"/>
    <property type="match status" value="1"/>
</dbReference>
<dbReference type="CDD" id="cd12148">
    <property type="entry name" value="fungal_TF_MHR"/>
    <property type="match status" value="1"/>
</dbReference>
<dbReference type="Pfam" id="PF04082">
    <property type="entry name" value="Fungal_trans"/>
    <property type="match status" value="1"/>
</dbReference>
<dbReference type="SUPFAM" id="SSF57701">
    <property type="entry name" value="Zn2/Cys6 DNA-binding domain"/>
    <property type="match status" value="1"/>
</dbReference>
<accession>A0A427YD63</accession>
<dbReference type="GO" id="GO:0000981">
    <property type="term" value="F:DNA-binding transcription factor activity, RNA polymerase II-specific"/>
    <property type="evidence" value="ECO:0007669"/>
    <property type="project" value="InterPro"/>
</dbReference>
<dbReference type="OrthoDB" id="25921at2759"/>
<dbReference type="InterPro" id="IPR007219">
    <property type="entry name" value="XnlR_reg_dom"/>
</dbReference>
<feature type="compositionally biased region" description="Polar residues" evidence="5">
    <location>
        <begin position="1"/>
        <end position="10"/>
    </location>
</feature>
<evidence type="ECO:0000256" key="1">
    <source>
        <dbReference type="ARBA" id="ARBA00004123"/>
    </source>
</evidence>
<dbReference type="GO" id="GO:0008270">
    <property type="term" value="F:zinc ion binding"/>
    <property type="evidence" value="ECO:0007669"/>
    <property type="project" value="InterPro"/>
</dbReference>
<proteinExistence type="predicted"/>
<keyword evidence="8" id="KW-1185">Reference proteome</keyword>
<organism evidence="7 8">
    <name type="scientific">Saitozyma podzolica</name>
    <dbReference type="NCBI Taxonomy" id="1890683"/>
    <lineage>
        <taxon>Eukaryota</taxon>
        <taxon>Fungi</taxon>
        <taxon>Dikarya</taxon>
        <taxon>Basidiomycota</taxon>
        <taxon>Agaricomycotina</taxon>
        <taxon>Tremellomycetes</taxon>
        <taxon>Tremellales</taxon>
        <taxon>Trimorphomycetaceae</taxon>
        <taxon>Saitozyma</taxon>
    </lineage>
</organism>
<evidence type="ECO:0000256" key="3">
    <source>
        <dbReference type="ARBA" id="ARBA00023125"/>
    </source>
</evidence>
<evidence type="ECO:0000256" key="5">
    <source>
        <dbReference type="SAM" id="MobiDB-lite"/>
    </source>
</evidence>
<reference evidence="7 8" key="1">
    <citation type="submission" date="2018-11" db="EMBL/GenBank/DDBJ databases">
        <title>Genome sequence of Saitozyma podzolica DSM 27192.</title>
        <authorList>
            <person name="Aliyu H."/>
            <person name="Gorte O."/>
            <person name="Ochsenreither K."/>
        </authorList>
    </citation>
    <scope>NUCLEOTIDE SEQUENCE [LARGE SCALE GENOMIC DNA]</scope>
    <source>
        <strain evidence="7 8">DSM 27192</strain>
    </source>
</reference>
<dbReference type="AlphaFoldDB" id="A0A427YD63"/>